<evidence type="ECO:0000256" key="4">
    <source>
        <dbReference type="ARBA" id="ARBA00022487"/>
    </source>
</evidence>
<dbReference type="Pfam" id="PF00756">
    <property type="entry name" value="Esterase"/>
    <property type="match status" value="1"/>
</dbReference>
<dbReference type="SUPFAM" id="SSF53474">
    <property type="entry name" value="alpha/beta-Hydrolases"/>
    <property type="match status" value="1"/>
</dbReference>
<keyword evidence="4 7" id="KW-0719">Serine esterase</keyword>
<organism evidence="8 9">
    <name type="scientific">Ceratopteris richardii</name>
    <name type="common">Triangle waterfern</name>
    <dbReference type="NCBI Taxonomy" id="49495"/>
    <lineage>
        <taxon>Eukaryota</taxon>
        <taxon>Viridiplantae</taxon>
        <taxon>Streptophyta</taxon>
        <taxon>Embryophyta</taxon>
        <taxon>Tracheophyta</taxon>
        <taxon>Polypodiopsida</taxon>
        <taxon>Polypodiidae</taxon>
        <taxon>Polypodiales</taxon>
        <taxon>Pteridineae</taxon>
        <taxon>Pteridaceae</taxon>
        <taxon>Parkerioideae</taxon>
        <taxon>Ceratopteris</taxon>
    </lineage>
</organism>
<dbReference type="GO" id="GO:0052689">
    <property type="term" value="F:carboxylic ester hydrolase activity"/>
    <property type="evidence" value="ECO:0007669"/>
    <property type="project" value="UniProtKB-KW"/>
</dbReference>
<feature type="active site" description="Charge relay system" evidence="6">
    <location>
        <position position="198"/>
    </location>
</feature>
<dbReference type="EMBL" id="CM035428">
    <property type="protein sequence ID" value="KAH7301350.1"/>
    <property type="molecule type" value="Genomic_DNA"/>
</dbReference>
<comment type="catalytic activity">
    <reaction evidence="7">
        <text>S-formylglutathione + H2O = formate + glutathione + H(+)</text>
        <dbReference type="Rhea" id="RHEA:14961"/>
        <dbReference type="ChEBI" id="CHEBI:15377"/>
        <dbReference type="ChEBI" id="CHEBI:15378"/>
        <dbReference type="ChEBI" id="CHEBI:15740"/>
        <dbReference type="ChEBI" id="CHEBI:57688"/>
        <dbReference type="ChEBI" id="CHEBI:57925"/>
        <dbReference type="EC" id="3.1.2.12"/>
    </reaction>
</comment>
<dbReference type="Gene3D" id="3.40.50.1820">
    <property type="entry name" value="alpha/beta hydrolase"/>
    <property type="match status" value="1"/>
</dbReference>
<dbReference type="EC" id="3.1.2.12" evidence="2 7"/>
<dbReference type="Proteomes" id="UP000825935">
    <property type="component" value="Chromosome 23"/>
</dbReference>
<proteinExistence type="inferred from homology"/>
<evidence type="ECO:0000256" key="2">
    <source>
        <dbReference type="ARBA" id="ARBA00012479"/>
    </source>
</evidence>
<dbReference type="OMA" id="PSDCPWG"/>
<keyword evidence="9" id="KW-1185">Reference proteome</keyword>
<evidence type="ECO:0000256" key="3">
    <source>
        <dbReference type="ARBA" id="ARBA00016774"/>
    </source>
</evidence>
<sequence length="331" mass="36956">MLGWTLIRLTGPAQRSFQRIHSLQQCTFLYASASAHLSVKSLSSMAEDPRAITEVSSSKMFGGFNKRYKHWSYSCGCHMTFSIYFPPAAATTMVPVLYWLSGLTCSDENFIQKSGAQRAAAKRGLALICTDTSPRGLNVDGESDSWDFGVGAGFYLDATQPKWKNWQMYSYVTKEVPELLSANFPILDTNRASIFGHSMGGHGALTIYLKNSDKYKSVSAFAPISNPISCPWGQKALPGYLGDDASRWKEYDATELMKSFKGTKTTILIDQGDEDKFLHQKQLLPDRFEEACNLVGMPLLLRMQPGYDHSYYFIASFIEDHIEHHAIALSS</sequence>
<dbReference type="InterPro" id="IPR000801">
    <property type="entry name" value="Esterase-like"/>
</dbReference>
<evidence type="ECO:0000313" key="9">
    <source>
        <dbReference type="Proteomes" id="UP000825935"/>
    </source>
</evidence>
<keyword evidence="7" id="KW-0963">Cytoplasm</keyword>
<dbReference type="GO" id="GO:0005829">
    <property type="term" value="C:cytosol"/>
    <property type="evidence" value="ECO:0007669"/>
    <property type="project" value="TreeGrafter"/>
</dbReference>
<evidence type="ECO:0000256" key="5">
    <source>
        <dbReference type="ARBA" id="ARBA00022801"/>
    </source>
</evidence>
<dbReference type="InterPro" id="IPR014186">
    <property type="entry name" value="S-formylglutathione_hydrol"/>
</dbReference>
<dbReference type="GO" id="GO:0018738">
    <property type="term" value="F:S-formylglutathione hydrolase activity"/>
    <property type="evidence" value="ECO:0007669"/>
    <property type="project" value="UniProtKB-EC"/>
</dbReference>
<dbReference type="FunFam" id="3.40.50.1820:FF:000002">
    <property type="entry name" value="S-formylglutathione hydrolase"/>
    <property type="match status" value="1"/>
</dbReference>
<feature type="active site" description="Charge relay system" evidence="6">
    <location>
        <position position="275"/>
    </location>
</feature>
<evidence type="ECO:0000313" key="8">
    <source>
        <dbReference type="EMBL" id="KAH7301350.1"/>
    </source>
</evidence>
<comment type="similarity">
    <text evidence="1 7">Belongs to the esterase D family.</text>
</comment>
<dbReference type="OrthoDB" id="420518at2759"/>
<protein>
    <recommendedName>
        <fullName evidence="3 7">S-formylglutathione hydrolase</fullName>
        <ecNumber evidence="2 7">3.1.2.12</ecNumber>
    </recommendedName>
</protein>
<name>A0A8T2RY63_CERRI</name>
<dbReference type="PANTHER" id="PTHR10061:SF0">
    <property type="entry name" value="S-FORMYLGLUTATHIONE HYDROLASE"/>
    <property type="match status" value="1"/>
</dbReference>
<evidence type="ECO:0000256" key="7">
    <source>
        <dbReference type="RuleBase" id="RU363068"/>
    </source>
</evidence>
<evidence type="ECO:0000256" key="1">
    <source>
        <dbReference type="ARBA" id="ARBA00005622"/>
    </source>
</evidence>
<dbReference type="NCBIfam" id="TIGR02821">
    <property type="entry name" value="fghA_ester_D"/>
    <property type="match status" value="1"/>
</dbReference>
<comment type="function">
    <text evidence="7">Serine hydrolase involved in the detoxification of formaldehyde.</text>
</comment>
<dbReference type="PANTHER" id="PTHR10061">
    <property type="entry name" value="S-FORMYLGLUTATHIONE HYDROLASE"/>
    <property type="match status" value="1"/>
</dbReference>
<dbReference type="GO" id="GO:0046294">
    <property type="term" value="P:formaldehyde catabolic process"/>
    <property type="evidence" value="ECO:0007669"/>
    <property type="project" value="InterPro"/>
</dbReference>
<comment type="subcellular location">
    <subcellularLocation>
        <location evidence="7">Cytoplasm</location>
    </subcellularLocation>
</comment>
<reference evidence="8 9" key="1">
    <citation type="submission" date="2021-08" db="EMBL/GenBank/DDBJ databases">
        <title>WGS assembly of Ceratopteris richardii.</title>
        <authorList>
            <person name="Marchant D.B."/>
            <person name="Chen G."/>
            <person name="Jenkins J."/>
            <person name="Shu S."/>
            <person name="Leebens-Mack J."/>
            <person name="Grimwood J."/>
            <person name="Schmutz J."/>
            <person name="Soltis P."/>
            <person name="Soltis D."/>
            <person name="Chen Z.-H."/>
        </authorList>
    </citation>
    <scope>NUCLEOTIDE SEQUENCE [LARGE SCALE GENOMIC DNA]</scope>
    <source>
        <strain evidence="8">Whitten #5841</strain>
        <tissue evidence="8">Leaf</tissue>
    </source>
</reference>
<feature type="active site" description="Charge relay system" evidence="6">
    <location>
        <position position="309"/>
    </location>
</feature>
<dbReference type="AlphaFoldDB" id="A0A8T2RY63"/>
<evidence type="ECO:0000256" key="6">
    <source>
        <dbReference type="PIRSR" id="PIRSR614186-1"/>
    </source>
</evidence>
<accession>A0A8T2RY63</accession>
<comment type="caution">
    <text evidence="8">The sequence shown here is derived from an EMBL/GenBank/DDBJ whole genome shotgun (WGS) entry which is preliminary data.</text>
</comment>
<keyword evidence="5 7" id="KW-0378">Hydrolase</keyword>
<dbReference type="InterPro" id="IPR029058">
    <property type="entry name" value="AB_hydrolase_fold"/>
</dbReference>
<gene>
    <name evidence="8" type="ORF">KP509_23G021500</name>
</gene>